<accession>A0ABN8NFX2</accession>
<evidence type="ECO:0000313" key="2">
    <source>
        <dbReference type="Proteomes" id="UP001159405"/>
    </source>
</evidence>
<gene>
    <name evidence="1" type="ORF">PLOB_00012531</name>
</gene>
<reference evidence="1 2" key="1">
    <citation type="submission" date="2022-05" db="EMBL/GenBank/DDBJ databases">
        <authorList>
            <consortium name="Genoscope - CEA"/>
            <person name="William W."/>
        </authorList>
    </citation>
    <scope>NUCLEOTIDE SEQUENCE [LARGE SCALE GENOMIC DNA]</scope>
</reference>
<protein>
    <submittedName>
        <fullName evidence="1">Uncharacterized protein</fullName>
    </submittedName>
</protein>
<keyword evidence="2" id="KW-1185">Reference proteome</keyword>
<proteinExistence type="predicted"/>
<name>A0ABN8NFX2_9CNID</name>
<sequence length="179" mass="20831">MFSDHLPTYYTVANELPVSNKAKYFRDFSHFDSDSFLRDVEAIEFSGLVNDDVNQSTGISNLVDILQKISDKHAPKRRLNSKKKRRLKKPWISNAIATSIKRKQRLFKSHFLSRDPEKITIYKNYFTAQFNLNSETLKRTWKLIGLLINRKKGGTPPVITKVIYNGASYTDRKNIARQF</sequence>
<dbReference type="Proteomes" id="UP001159405">
    <property type="component" value="Unassembled WGS sequence"/>
</dbReference>
<evidence type="ECO:0000313" key="1">
    <source>
        <dbReference type="EMBL" id="CAH3104531.1"/>
    </source>
</evidence>
<dbReference type="EMBL" id="CALNXK010000017">
    <property type="protein sequence ID" value="CAH3104531.1"/>
    <property type="molecule type" value="Genomic_DNA"/>
</dbReference>
<organism evidence="1 2">
    <name type="scientific">Porites lobata</name>
    <dbReference type="NCBI Taxonomy" id="104759"/>
    <lineage>
        <taxon>Eukaryota</taxon>
        <taxon>Metazoa</taxon>
        <taxon>Cnidaria</taxon>
        <taxon>Anthozoa</taxon>
        <taxon>Hexacorallia</taxon>
        <taxon>Scleractinia</taxon>
        <taxon>Fungiina</taxon>
        <taxon>Poritidae</taxon>
        <taxon>Porites</taxon>
    </lineage>
</organism>
<comment type="caution">
    <text evidence="1">The sequence shown here is derived from an EMBL/GenBank/DDBJ whole genome shotgun (WGS) entry which is preliminary data.</text>
</comment>